<keyword evidence="3" id="KW-1185">Reference proteome</keyword>
<evidence type="ECO:0000313" key="2">
    <source>
        <dbReference type="EMBL" id="KHF37895.1"/>
    </source>
</evidence>
<comment type="caution">
    <text evidence="2">The sequence shown here is derived from an EMBL/GenBank/DDBJ whole genome shotgun (WGS) entry which is preliminary data.</text>
</comment>
<dbReference type="Proteomes" id="UP000030832">
    <property type="component" value="Unassembled WGS sequence"/>
</dbReference>
<sequence length="59" mass="6493">MRWIFSIPLILFGAFLFSLSINSIGEIGNIILKIGGFGFLLVGAIVGRRKKEQQSQSPL</sequence>
<keyword evidence="1" id="KW-1133">Transmembrane helix</keyword>
<keyword evidence="1" id="KW-0812">Transmembrane</keyword>
<dbReference type="RefSeq" id="WP_034633985.1">
    <property type="nucleotide sequence ID" value="NZ_JRJU01000063.1"/>
</dbReference>
<proteinExistence type="predicted"/>
<evidence type="ECO:0000313" key="3">
    <source>
        <dbReference type="Proteomes" id="UP000030832"/>
    </source>
</evidence>
<feature type="transmembrane region" description="Helical" evidence="1">
    <location>
        <begin position="30"/>
        <end position="47"/>
    </location>
</feature>
<dbReference type="EMBL" id="JRJU01000063">
    <property type="protein sequence ID" value="KHF37895.1"/>
    <property type="molecule type" value="Genomic_DNA"/>
</dbReference>
<protein>
    <recommendedName>
        <fullName evidence="4">Serine kinase</fullName>
    </recommendedName>
</protein>
<dbReference type="NCBIfam" id="TIGR01167">
    <property type="entry name" value="LPXTG_anchor"/>
    <property type="match status" value="1"/>
</dbReference>
<reference evidence="2 3" key="1">
    <citation type="submission" date="2014-09" db="EMBL/GenBank/DDBJ databases">
        <title>Genome sequencing and annotation of Bacillus Okhensis strain Kh10-101T.</title>
        <authorList>
            <person name="Prakash J.S."/>
        </authorList>
    </citation>
    <scope>NUCLEOTIDE SEQUENCE [LARGE SCALE GENOMIC DNA]</scope>
    <source>
        <strain evidence="3">Kh10-101T</strain>
    </source>
</reference>
<keyword evidence="1" id="KW-0472">Membrane</keyword>
<evidence type="ECO:0008006" key="4">
    <source>
        <dbReference type="Google" id="ProtNLM"/>
    </source>
</evidence>
<dbReference type="AlphaFoldDB" id="A0A0B0I9G8"/>
<gene>
    <name evidence="2" type="ORF">LQ50_24620</name>
</gene>
<accession>A0A0B0I9G8</accession>
<organism evidence="2 3">
    <name type="scientific">Halalkalibacter okhensis</name>
    <dbReference type="NCBI Taxonomy" id="333138"/>
    <lineage>
        <taxon>Bacteria</taxon>
        <taxon>Bacillati</taxon>
        <taxon>Bacillota</taxon>
        <taxon>Bacilli</taxon>
        <taxon>Bacillales</taxon>
        <taxon>Bacillaceae</taxon>
        <taxon>Halalkalibacter</taxon>
    </lineage>
</organism>
<evidence type="ECO:0000256" key="1">
    <source>
        <dbReference type="SAM" id="Phobius"/>
    </source>
</evidence>
<name>A0A0B0I9G8_9BACI</name>